<protein>
    <recommendedName>
        <fullName evidence="3">Sulfotransferase</fullName>
        <ecNumber evidence="3">2.8.2.-</ecNumber>
    </recommendedName>
</protein>
<evidence type="ECO:0000256" key="1">
    <source>
        <dbReference type="ARBA" id="ARBA00005771"/>
    </source>
</evidence>
<proteinExistence type="inferred from homology"/>
<dbReference type="Proteomes" id="UP000585474">
    <property type="component" value="Unassembled WGS sequence"/>
</dbReference>
<dbReference type="InterPro" id="IPR027417">
    <property type="entry name" value="P-loop_NTPase"/>
</dbReference>
<comment type="similarity">
    <text evidence="1 3">Belongs to the sulfotransferase 1 family.</text>
</comment>
<feature type="compositionally biased region" description="Low complexity" evidence="4">
    <location>
        <begin position="1"/>
        <end position="17"/>
    </location>
</feature>
<keyword evidence="7" id="KW-1185">Reference proteome</keyword>
<evidence type="ECO:0000256" key="2">
    <source>
        <dbReference type="ARBA" id="ARBA00022679"/>
    </source>
</evidence>
<name>A0A7J0DE59_9ERIC</name>
<reference evidence="7" key="1">
    <citation type="submission" date="2019-07" db="EMBL/GenBank/DDBJ databases">
        <title>De Novo Assembly of kiwifruit Actinidia rufa.</title>
        <authorList>
            <person name="Sugita-Konishi S."/>
            <person name="Sato K."/>
            <person name="Mori E."/>
            <person name="Abe Y."/>
            <person name="Kisaki G."/>
            <person name="Hamano K."/>
            <person name="Suezawa K."/>
            <person name="Otani M."/>
            <person name="Fukuda T."/>
            <person name="Manabe T."/>
            <person name="Gomi K."/>
            <person name="Tabuchi M."/>
            <person name="Akimitsu K."/>
            <person name="Kataoka I."/>
        </authorList>
    </citation>
    <scope>NUCLEOTIDE SEQUENCE [LARGE SCALE GENOMIC DNA]</scope>
    <source>
        <strain evidence="7">cv. Fuchu</strain>
    </source>
</reference>
<dbReference type="SUPFAM" id="SSF52540">
    <property type="entry name" value="P-loop containing nucleoside triphosphate hydrolases"/>
    <property type="match status" value="1"/>
</dbReference>
<feature type="region of interest" description="Disordered" evidence="4">
    <location>
        <begin position="1"/>
        <end position="20"/>
    </location>
</feature>
<organism evidence="6 7">
    <name type="scientific">Actinidia rufa</name>
    <dbReference type="NCBI Taxonomy" id="165716"/>
    <lineage>
        <taxon>Eukaryota</taxon>
        <taxon>Viridiplantae</taxon>
        <taxon>Streptophyta</taxon>
        <taxon>Embryophyta</taxon>
        <taxon>Tracheophyta</taxon>
        <taxon>Spermatophyta</taxon>
        <taxon>Magnoliopsida</taxon>
        <taxon>eudicotyledons</taxon>
        <taxon>Gunneridae</taxon>
        <taxon>Pentapetalae</taxon>
        <taxon>asterids</taxon>
        <taxon>Ericales</taxon>
        <taxon>Actinidiaceae</taxon>
        <taxon>Actinidia</taxon>
    </lineage>
</organism>
<dbReference type="Gene3D" id="3.40.50.300">
    <property type="entry name" value="P-loop containing nucleotide triphosphate hydrolases"/>
    <property type="match status" value="2"/>
</dbReference>
<dbReference type="AlphaFoldDB" id="A0A7J0DE59"/>
<dbReference type="GO" id="GO:0008146">
    <property type="term" value="F:sulfotransferase activity"/>
    <property type="evidence" value="ECO:0007669"/>
    <property type="project" value="InterPro"/>
</dbReference>
<sequence length="310" mass="35072">MENDQTRATITTASSSSKEADHDDCHDLLIASLPKEKGWSSSHQLYLYQGFWCPSVLIREEMAVHQHFQARQNDIALATNPKSGTTWLKALAFSILHRQHYIPSQNHPLLTSNPHTLVPFLGKAFLDQDLTYNLAHSPRLFSTHLPYHALPPSIKSFAIGCRIVYICRNPYDTFISAWHFFTKASDSLEPLSLNDAFDMYCRGVFGYGPFLGPYARVLEGELGEASEGSVFEKKGGLIEEISRLCSINNLRELDVNKTGKFGSHFENKAFFRKGEVGDWVNYLTPEMVERLDKVIQEKMDGFGLTFKTSL</sequence>
<dbReference type="EMBL" id="BJWL01000186">
    <property type="protein sequence ID" value="GFS33383.1"/>
    <property type="molecule type" value="Genomic_DNA"/>
</dbReference>
<evidence type="ECO:0000256" key="3">
    <source>
        <dbReference type="RuleBase" id="RU361155"/>
    </source>
</evidence>
<keyword evidence="2 3" id="KW-0808">Transferase</keyword>
<feature type="domain" description="Sulfotransferase" evidence="5">
    <location>
        <begin position="73"/>
        <end position="213"/>
    </location>
</feature>
<evidence type="ECO:0000259" key="5">
    <source>
        <dbReference type="Pfam" id="PF00685"/>
    </source>
</evidence>
<gene>
    <name evidence="6" type="ORF">Acr_00g0028090</name>
</gene>
<dbReference type="PANTHER" id="PTHR11783">
    <property type="entry name" value="SULFOTRANSFERASE SULT"/>
    <property type="match status" value="1"/>
</dbReference>
<evidence type="ECO:0000313" key="6">
    <source>
        <dbReference type="EMBL" id="GFS33383.1"/>
    </source>
</evidence>
<dbReference type="InterPro" id="IPR000863">
    <property type="entry name" value="Sulfotransferase_dom"/>
</dbReference>
<feature type="domain" description="Sulfotransferase" evidence="5">
    <location>
        <begin position="235"/>
        <end position="303"/>
    </location>
</feature>
<evidence type="ECO:0000256" key="4">
    <source>
        <dbReference type="SAM" id="MobiDB-lite"/>
    </source>
</evidence>
<dbReference type="EC" id="2.8.2.-" evidence="3"/>
<dbReference type="OrthoDB" id="205623at2759"/>
<dbReference type="Pfam" id="PF00685">
    <property type="entry name" value="Sulfotransfer_1"/>
    <property type="match status" value="2"/>
</dbReference>
<evidence type="ECO:0000313" key="7">
    <source>
        <dbReference type="Proteomes" id="UP000585474"/>
    </source>
</evidence>
<accession>A0A7J0DE59</accession>
<comment type="caution">
    <text evidence="6">The sequence shown here is derived from an EMBL/GenBank/DDBJ whole genome shotgun (WGS) entry which is preliminary data.</text>
</comment>